<sequence length="814" mass="90323">MTLKDTLFFLSISIYCSQSLADKSELAILSPNKSTTDLVLAGGINLNVSRYAGIITPESGTVKVLFDGVTESTLNAKISLDTVQFQDNVQFESFLKNVGIREKYIEKILNQNTRVGFVHSQGCQGPRSECIVVSKGIDFVVDYYNQTIRLFVAPELLGKSVGENSYLTLNGELGIINNLSGYYYETFGRYDPTYYIRDQGVVGAGAGFIRYNIYRSDYQNNVDELYYSRALIADNKILVGRTQSNGNFNPSSAQSIFSDISVTGIRFGTAEELVDRSYGKKTFSYYSPSTGIVEVSKDNILVYAIATQAGYGEINLANLPYGQYNALVQVKSSSGIVVSSQNVLINNTGSFNSDFSWHLFVGNSGSSDNEFVRKNTEVIESGVQLPVNTLTALYVGGAKVDKNTIYSTGLMFQKEPISVSLKMGGGQGFRHYEMKSYLERLSLSWKKTSTGKNWNGLKSSTDNTTLSAGYNFNVMSNVSANVGYIYSSSMRPDYFYANTDHLGMESEFRYKKNNYSNKNLYANMYYNFPGGNSLYLNTYKELRGNDYSVSLGMNISLGKNSRFNSSFYKNGADITNSSTVDYAKRLSDNWSHSVSVGRYFSNDSYNSATYSLSHNSNEVRGAGYYYATDNGQSQLTLTADSTQIINSNGIYFTSSSWKDNAFIIRGKDAKYDISVRNMTDNTTRYFDSDTNIISVPVYNKVMVNSDTSGSNLIFENYQTKKSRSFALVPGSTVMVSDKTISANSVIVTLKNSNNQYARTAFCNGDSCIAVSRLNQGVFRVKYTGDSLTLRSEGEQCSTSEINKRKYVSITCQKI</sequence>
<accession>O52984</accession>
<proteinExistence type="predicted"/>
<name>O52984_ECOLX</name>
<protein>
    <submittedName>
        <fullName evidence="1">Uncharacterized protein</fullName>
    </submittedName>
</protein>
<evidence type="ECO:0000313" key="1">
    <source>
        <dbReference type="EMBL" id="CAA11822.1"/>
    </source>
</evidence>
<reference evidence="1" key="1">
    <citation type="journal article" date="1999" name="J. Bacteriol.">
        <title>CS5 pilus biosynthesis genes from enterotoxigenic Escherichia coli O115:H40.</title>
        <authorList>
            <person name="Duthy T.G."/>
            <person name="Staendner L.H."/>
            <person name="Manning P.A."/>
        </authorList>
    </citation>
    <scope>NUCLEOTIDE SEQUENCE</scope>
</reference>
<dbReference type="EMBL" id="AJ224079">
    <property type="protein sequence ID" value="CAA11822.1"/>
    <property type="molecule type" value="Genomic_DNA"/>
</dbReference>
<dbReference type="AlphaFoldDB" id="O52984"/>
<organism evidence="1">
    <name type="scientific">Escherichia coli</name>
    <dbReference type="NCBI Taxonomy" id="562"/>
    <lineage>
        <taxon>Bacteria</taxon>
        <taxon>Pseudomonadati</taxon>
        <taxon>Pseudomonadota</taxon>
        <taxon>Gammaproteobacteria</taxon>
        <taxon>Enterobacterales</taxon>
        <taxon>Enterobacteriaceae</taxon>
        <taxon>Escherichia</taxon>
    </lineage>
</organism>
<dbReference type="RefSeq" id="WP_001399372.1">
    <property type="nucleotide sequence ID" value="NZ_CP023347.1"/>
</dbReference>